<comment type="similarity">
    <text evidence="2 7">Belongs to the trans-sulfuration enzymes family.</text>
</comment>
<dbReference type="NCBIfam" id="TIGR01324">
    <property type="entry name" value="cysta_beta_ly_B"/>
    <property type="match status" value="1"/>
</dbReference>
<evidence type="ECO:0000256" key="3">
    <source>
        <dbReference type="ARBA" id="ARBA00022898"/>
    </source>
</evidence>
<gene>
    <name evidence="8" type="ORF">Amme_041_059</name>
</gene>
<dbReference type="InterPro" id="IPR015421">
    <property type="entry name" value="PyrdxlP-dep_Trfase_major"/>
</dbReference>
<dbReference type="PIRSF" id="PIRSF001434">
    <property type="entry name" value="CGS"/>
    <property type="match status" value="1"/>
</dbReference>
<feature type="modified residue" description="N6-(pyridoxal phosphate)lysine" evidence="6">
    <location>
        <position position="221"/>
    </location>
</feature>
<keyword evidence="4 8" id="KW-0456">Lyase</keyword>
<dbReference type="GO" id="GO:0030170">
    <property type="term" value="F:pyridoxal phosphate binding"/>
    <property type="evidence" value="ECO:0007669"/>
    <property type="project" value="InterPro"/>
</dbReference>
<dbReference type="InterPro" id="IPR015422">
    <property type="entry name" value="PyrdxlP-dep_Trfase_small"/>
</dbReference>
<dbReference type="InterPro" id="IPR006233">
    <property type="entry name" value="Cys_b_lyase_bac"/>
</dbReference>
<dbReference type="GO" id="GO:0047804">
    <property type="term" value="F:cysteine-S-conjugate beta-lyase activity"/>
    <property type="evidence" value="ECO:0007669"/>
    <property type="project" value="InterPro"/>
</dbReference>
<dbReference type="AlphaFoldDB" id="A0A023D5H5"/>
<dbReference type="GO" id="GO:0019346">
    <property type="term" value="P:transsulfuration"/>
    <property type="evidence" value="ECO:0007669"/>
    <property type="project" value="InterPro"/>
</dbReference>
<sequence length="409" mass="44281">MPVNQDEERVSAGWAKLGSLLVQGGRPEESPEEGVFVNAPVTRGSTVLYPDVAALRNNGSRSYDHELVYGAMGSPVQHMLERLLARIEGGGDCQVVSSGLAACTTPLLAFMAAGEHLLLPDSVYFPTRRFADTMLARMGISTTYYPPMAGEADITALMRPETSVLFAESPGSHTFEVQDVPMLARIAHAHGTRLMLDNTWGIGVFQPFLHGVDVSIQALTKYPAGHSDAILGAVTVANGADWKILRDAAIQLGQLAGPDECWLTLRGLRTMGVRLERQSRSALALAHWLRERPEVARVLHPALEDCPGHQFWRRDFTGASALFGVELRAEYPVSAMEDMIDALALFGRGASWGGYESLVLPTTGGIRRVHADGYPRGPTFRLHIGLENVADLKADLAGGFEVLRVSTEG</sequence>
<dbReference type="OrthoDB" id="9805807at2"/>
<dbReference type="GO" id="GO:0019450">
    <property type="term" value="P:L-cysteine catabolic process to pyruvate"/>
    <property type="evidence" value="ECO:0007669"/>
    <property type="project" value="TreeGrafter"/>
</dbReference>
<evidence type="ECO:0000256" key="2">
    <source>
        <dbReference type="ARBA" id="ARBA00009077"/>
    </source>
</evidence>
<name>A0A023D5H5_ACIMT</name>
<reference evidence="8 9" key="2">
    <citation type="journal article" date="2014" name="FEMS Microbiol. Lett.">
        <title>Draft genomic DNA sequence of the facultatively methylotrophic bacterium Acidomonas methanolica type strain MB58.</title>
        <authorList>
            <person name="Higashiura N."/>
            <person name="Hadano H."/>
            <person name="Hirakawa H."/>
            <person name="Matsutani M."/>
            <person name="Takabe S."/>
            <person name="Matsushita K."/>
            <person name="Azuma Y."/>
        </authorList>
    </citation>
    <scope>NUCLEOTIDE SEQUENCE [LARGE SCALE GENOMIC DNA]</scope>
    <source>
        <strain evidence="8 9">MB58</strain>
    </source>
</reference>
<reference evidence="9" key="1">
    <citation type="journal article" date="2014" name="FEMS Microbiol. Lett.">
        <title>Draft Genomic DNA Sequence of the Facultatively Methylotrophic Bacterium Acidomonas methanolica type strain MB58.</title>
        <authorList>
            <person name="Higashiura N."/>
            <person name="Hadano H."/>
            <person name="Hirakawa H."/>
            <person name="Matsutani M."/>
            <person name="Takabe S."/>
            <person name="Matsushita K."/>
            <person name="Azuma Y."/>
        </authorList>
    </citation>
    <scope>NUCLEOTIDE SEQUENCE [LARGE SCALE GENOMIC DNA]</scope>
    <source>
        <strain evidence="9">MB58</strain>
    </source>
</reference>
<dbReference type="Gene3D" id="3.90.1150.10">
    <property type="entry name" value="Aspartate Aminotransferase, domain 1"/>
    <property type="match status" value="1"/>
</dbReference>
<comment type="cofactor">
    <cofactor evidence="1 7">
        <name>pyridoxal 5'-phosphate</name>
        <dbReference type="ChEBI" id="CHEBI:597326"/>
    </cofactor>
</comment>
<comment type="caution">
    <text evidence="8">The sequence shown here is derived from an EMBL/GenBank/DDBJ whole genome shotgun (WGS) entry which is preliminary data.</text>
</comment>
<evidence type="ECO:0000256" key="1">
    <source>
        <dbReference type="ARBA" id="ARBA00001933"/>
    </source>
</evidence>
<dbReference type="EMBL" id="BAND01000041">
    <property type="protein sequence ID" value="GAJ29025.1"/>
    <property type="molecule type" value="Genomic_DNA"/>
</dbReference>
<dbReference type="Proteomes" id="UP000019760">
    <property type="component" value="Unassembled WGS sequence"/>
</dbReference>
<comment type="catalytic activity">
    <reaction evidence="5">
        <text>L,L-cystathionine + H2O = L-homocysteine + pyruvate + NH4(+)</text>
        <dbReference type="Rhea" id="RHEA:13965"/>
        <dbReference type="ChEBI" id="CHEBI:15361"/>
        <dbReference type="ChEBI" id="CHEBI:15377"/>
        <dbReference type="ChEBI" id="CHEBI:28938"/>
        <dbReference type="ChEBI" id="CHEBI:58161"/>
        <dbReference type="ChEBI" id="CHEBI:58199"/>
    </reaction>
</comment>
<dbReference type="Gene3D" id="3.40.640.10">
    <property type="entry name" value="Type I PLP-dependent aspartate aminotransferase-like (Major domain)"/>
    <property type="match status" value="1"/>
</dbReference>
<evidence type="ECO:0000313" key="9">
    <source>
        <dbReference type="Proteomes" id="UP000019760"/>
    </source>
</evidence>
<evidence type="ECO:0000256" key="7">
    <source>
        <dbReference type="RuleBase" id="RU362118"/>
    </source>
</evidence>
<keyword evidence="3 6" id="KW-0663">Pyridoxal phosphate</keyword>
<evidence type="ECO:0000256" key="6">
    <source>
        <dbReference type="PIRSR" id="PIRSR001434-2"/>
    </source>
</evidence>
<evidence type="ECO:0000313" key="8">
    <source>
        <dbReference type="EMBL" id="GAJ29025.1"/>
    </source>
</evidence>
<dbReference type="PANTHER" id="PTHR43500:SF1">
    <property type="entry name" value="CYSTATHIONINE BETA-LYASE-RELATED"/>
    <property type="match status" value="1"/>
</dbReference>
<protein>
    <submittedName>
        <fullName evidence="8">Cystathionine beta-lyase</fullName>
    </submittedName>
</protein>
<dbReference type="Pfam" id="PF01053">
    <property type="entry name" value="Cys_Met_Meta_PP"/>
    <property type="match status" value="1"/>
</dbReference>
<evidence type="ECO:0000256" key="5">
    <source>
        <dbReference type="ARBA" id="ARBA00047517"/>
    </source>
</evidence>
<keyword evidence="9" id="KW-1185">Reference proteome</keyword>
<dbReference type="InterPro" id="IPR000277">
    <property type="entry name" value="Cys/Met-Metab_PyrdxlP-dep_enz"/>
</dbReference>
<dbReference type="SUPFAM" id="SSF53383">
    <property type="entry name" value="PLP-dependent transferases"/>
    <property type="match status" value="1"/>
</dbReference>
<evidence type="ECO:0000256" key="4">
    <source>
        <dbReference type="ARBA" id="ARBA00023239"/>
    </source>
</evidence>
<proteinExistence type="inferred from homology"/>
<dbReference type="InterPro" id="IPR015424">
    <property type="entry name" value="PyrdxlP-dep_Trfase"/>
</dbReference>
<organism evidence="8 9">
    <name type="scientific">Acidomonas methanolica NBRC 104435</name>
    <dbReference type="NCBI Taxonomy" id="1231351"/>
    <lineage>
        <taxon>Bacteria</taxon>
        <taxon>Pseudomonadati</taxon>
        <taxon>Pseudomonadota</taxon>
        <taxon>Alphaproteobacteria</taxon>
        <taxon>Acetobacterales</taxon>
        <taxon>Acetobacteraceae</taxon>
        <taxon>Acidomonas</taxon>
    </lineage>
</organism>
<dbReference type="PANTHER" id="PTHR43500">
    <property type="entry name" value="CYSTATHIONINE BETA-LYASE-RELATED"/>
    <property type="match status" value="1"/>
</dbReference>
<accession>A0A023D5H5</accession>
<dbReference type="FunFam" id="3.40.640.10:FF:000046">
    <property type="entry name" value="Cystathionine gamma-lyase"/>
    <property type="match status" value="1"/>
</dbReference>